<proteinExistence type="predicted"/>
<dbReference type="OrthoDB" id="9847652at2"/>
<gene>
    <name evidence="2" type="ORF">ESB00_05035</name>
</gene>
<dbReference type="Proteomes" id="UP000290218">
    <property type="component" value="Unassembled WGS sequence"/>
</dbReference>
<dbReference type="AlphaFoldDB" id="A0A4Q1C8I8"/>
<sequence>MLLRSCMHGLVLLLGLAATGLAVERSVAIEAPPTTKAGEACRIVLIASTTAGQGEQVGLFQADFSTDGGRTWAGLCYLDKLGPETRQERDITAGPAGSEIRVRLRVAFRDGLAGDVDYRGAAIRWHAGWEKWQEPPAKSVAIPVVVR</sequence>
<comment type="caution">
    <text evidence="2">The sequence shown here is derived from an EMBL/GenBank/DDBJ whole genome shotgun (WGS) entry which is preliminary data.</text>
</comment>
<evidence type="ECO:0000256" key="1">
    <source>
        <dbReference type="SAM" id="SignalP"/>
    </source>
</evidence>
<evidence type="ECO:0000313" key="2">
    <source>
        <dbReference type="EMBL" id="RXK55264.1"/>
    </source>
</evidence>
<organism evidence="2 3">
    <name type="scientific">Oleiharenicola lentus</name>
    <dbReference type="NCBI Taxonomy" id="2508720"/>
    <lineage>
        <taxon>Bacteria</taxon>
        <taxon>Pseudomonadati</taxon>
        <taxon>Verrucomicrobiota</taxon>
        <taxon>Opitutia</taxon>
        <taxon>Opitutales</taxon>
        <taxon>Opitutaceae</taxon>
        <taxon>Oleiharenicola</taxon>
    </lineage>
</organism>
<dbReference type="RefSeq" id="WP_129046628.1">
    <property type="nucleotide sequence ID" value="NZ_SDHX01000001.1"/>
</dbReference>
<dbReference type="EMBL" id="SDHX01000001">
    <property type="protein sequence ID" value="RXK55264.1"/>
    <property type="molecule type" value="Genomic_DNA"/>
</dbReference>
<protein>
    <submittedName>
        <fullName evidence="2">Uncharacterized protein</fullName>
    </submittedName>
</protein>
<keyword evidence="3" id="KW-1185">Reference proteome</keyword>
<keyword evidence="1" id="KW-0732">Signal</keyword>
<evidence type="ECO:0000313" key="3">
    <source>
        <dbReference type="Proteomes" id="UP000290218"/>
    </source>
</evidence>
<feature type="signal peptide" evidence="1">
    <location>
        <begin position="1"/>
        <end position="22"/>
    </location>
</feature>
<accession>A0A4Q1C8I8</accession>
<name>A0A4Q1C8I8_9BACT</name>
<feature type="chain" id="PRO_5020606742" evidence="1">
    <location>
        <begin position="23"/>
        <end position="147"/>
    </location>
</feature>
<reference evidence="2 3" key="1">
    <citation type="submission" date="2019-01" db="EMBL/GenBank/DDBJ databases">
        <title>Lacunisphaera sp. strain TWA-58.</title>
        <authorList>
            <person name="Chen W.-M."/>
        </authorList>
    </citation>
    <scope>NUCLEOTIDE SEQUENCE [LARGE SCALE GENOMIC DNA]</scope>
    <source>
        <strain evidence="2 3">TWA-58</strain>
    </source>
</reference>